<comment type="caution">
    <text evidence="2">The sequence shown here is derived from an EMBL/GenBank/DDBJ whole genome shotgun (WGS) entry which is preliminary data.</text>
</comment>
<feature type="region of interest" description="Disordered" evidence="1">
    <location>
        <begin position="145"/>
        <end position="176"/>
    </location>
</feature>
<keyword evidence="3" id="KW-1185">Reference proteome</keyword>
<dbReference type="PANTHER" id="PTHR36302:SF1">
    <property type="entry name" value="COPPER CHAPERONE PCU(A)C"/>
    <property type="match status" value="1"/>
</dbReference>
<dbReference type="InterPro" id="IPR007410">
    <property type="entry name" value="LpqE-like"/>
</dbReference>
<accession>A0A5C4V3H3</accession>
<evidence type="ECO:0000256" key="1">
    <source>
        <dbReference type="SAM" id="MobiDB-lite"/>
    </source>
</evidence>
<dbReference type="InterPro" id="IPR058248">
    <property type="entry name" value="Lxx211020-like"/>
</dbReference>
<dbReference type="EMBL" id="VDGT01000008">
    <property type="protein sequence ID" value="TNM30337.1"/>
    <property type="molecule type" value="Genomic_DNA"/>
</dbReference>
<evidence type="ECO:0000313" key="3">
    <source>
        <dbReference type="Proteomes" id="UP000311713"/>
    </source>
</evidence>
<dbReference type="PANTHER" id="PTHR36302">
    <property type="entry name" value="BLR7088 PROTEIN"/>
    <property type="match status" value="1"/>
</dbReference>
<dbReference type="Gene3D" id="2.60.40.1890">
    <property type="entry name" value="PCu(A)C copper chaperone"/>
    <property type="match status" value="1"/>
</dbReference>
<reference evidence="2 3" key="1">
    <citation type="submission" date="2019-06" db="EMBL/GenBank/DDBJ databases">
        <title>Draft genome of Streptomyces sedi sp. JCM16909.</title>
        <authorList>
            <person name="Klykleung N."/>
            <person name="Tanasupawat S."/>
            <person name="Kudo T."/>
            <person name="Yuki M."/>
            <person name="Ohkuma M."/>
        </authorList>
    </citation>
    <scope>NUCLEOTIDE SEQUENCE [LARGE SCALE GENOMIC DNA]</scope>
    <source>
        <strain evidence="2 3">JCM 16909</strain>
    </source>
</reference>
<sequence length="176" mass="17741">MPWALVLAGALLAGCGGGEGDDEGSGEGGAPELSVTGAYLPEPVNPEVAGGFLTVHNAGGTDDALVSVSSDLTGSVEMHETVENAMRRVGELPVPAGGALALERGGSHLMFVDLAEPPVEGDVVTVELRFEVSEPLTVEVPVESATHTGGEHEDHGGHGGHEGHGEDGEAGEEHSP</sequence>
<organism evidence="2 3">
    <name type="scientific">Streptomyces sedi</name>
    <dbReference type="NCBI Taxonomy" id="555059"/>
    <lineage>
        <taxon>Bacteria</taxon>
        <taxon>Bacillati</taxon>
        <taxon>Actinomycetota</taxon>
        <taxon>Actinomycetes</taxon>
        <taxon>Kitasatosporales</taxon>
        <taxon>Streptomycetaceae</taxon>
        <taxon>Streptomyces</taxon>
    </lineage>
</organism>
<name>A0A5C4V3H3_9ACTN</name>
<gene>
    <name evidence="2" type="ORF">FH715_12310</name>
</gene>
<dbReference type="SUPFAM" id="SSF110087">
    <property type="entry name" value="DR1885-like metal-binding protein"/>
    <property type="match status" value="1"/>
</dbReference>
<dbReference type="AlphaFoldDB" id="A0A5C4V3H3"/>
<evidence type="ECO:0000313" key="2">
    <source>
        <dbReference type="EMBL" id="TNM30337.1"/>
    </source>
</evidence>
<protein>
    <submittedName>
        <fullName evidence="2">Copper chaperone PCu(A)C</fullName>
    </submittedName>
</protein>
<dbReference type="OrthoDB" id="9796962at2"/>
<dbReference type="InterPro" id="IPR036182">
    <property type="entry name" value="PCuAC_sf"/>
</dbReference>
<dbReference type="Proteomes" id="UP000311713">
    <property type="component" value="Unassembled WGS sequence"/>
</dbReference>
<feature type="compositionally biased region" description="Basic and acidic residues" evidence="1">
    <location>
        <begin position="149"/>
        <end position="176"/>
    </location>
</feature>
<dbReference type="Pfam" id="PF04314">
    <property type="entry name" value="PCuAC"/>
    <property type="match status" value="1"/>
</dbReference>
<proteinExistence type="predicted"/>